<feature type="domain" description="GGDEF" evidence="7">
    <location>
        <begin position="406"/>
        <end position="541"/>
    </location>
</feature>
<dbReference type="CDD" id="cd01949">
    <property type="entry name" value="GGDEF"/>
    <property type="match status" value="1"/>
</dbReference>
<dbReference type="Gene3D" id="3.30.70.270">
    <property type="match status" value="1"/>
</dbReference>
<evidence type="ECO:0000313" key="9">
    <source>
        <dbReference type="Proteomes" id="UP000606653"/>
    </source>
</evidence>
<keyword evidence="9" id="KW-1185">Reference proteome</keyword>
<dbReference type="PANTHER" id="PTHR46663">
    <property type="entry name" value="DIGUANYLATE CYCLASE DGCT-RELATED"/>
    <property type="match status" value="1"/>
</dbReference>
<evidence type="ECO:0000256" key="6">
    <source>
        <dbReference type="SAM" id="Phobius"/>
    </source>
</evidence>
<dbReference type="PROSITE" id="PS50887">
    <property type="entry name" value="GGDEF"/>
    <property type="match status" value="1"/>
</dbReference>
<evidence type="ECO:0000256" key="4">
    <source>
        <dbReference type="ARBA" id="ARBA00022989"/>
    </source>
</evidence>
<evidence type="ECO:0000259" key="7">
    <source>
        <dbReference type="PROSITE" id="PS50887"/>
    </source>
</evidence>
<evidence type="ECO:0000256" key="1">
    <source>
        <dbReference type="ARBA" id="ARBA00004651"/>
    </source>
</evidence>
<dbReference type="InterPro" id="IPR052163">
    <property type="entry name" value="DGC-Regulatory_Protein"/>
</dbReference>
<dbReference type="Pfam" id="PF00990">
    <property type="entry name" value="GGDEF"/>
    <property type="match status" value="1"/>
</dbReference>
<dbReference type="InterPro" id="IPR033479">
    <property type="entry name" value="dCache_1"/>
</dbReference>
<sequence>MIKIRTFLALIFIAFVVLLTATLGSLMSARSTEAIQEEIGTSLAGTAHQMSDKLDNFMWSRSGELKLLTELEPLKQASDARAVQNLLNQLQSNFPSFSWLGFTNSKGDVLAGTNGILVGKNIAERPVFMEGINGTFIGDVHEAVLLAKLLPNPSNEPLQFVDISYAVKNDADETVGVLAAHLSWEWAKEVERTLLYPQEDQSSEFDLFIISKQDNTVLLGPDGWTGKRLDLHIIDHARTGKTSWELEEWPDGENYLTGYAYGDGYLDYPGLGWTVLVRQPESVAYAPVDQIQRDLILAGLLAAVLFAGIGLAIAEFISRPIRKLTLAADRIRQGGEPNIPETKGFKDIHSLSLSLRSLLDSLLRTENALGQMQTVALRDQLTELPNRLALERYLEETVESFDPDAETLSFMYLDLDGFKKINDTLGHQIGDILLKKVARRLQKTTPPGGITVRLGGDEFLLIARSPLSSAQEEAEKQSAEVLKLLNNPFVVGLNQLSIGCSIGVAFYPRNEDSITEVIQTADKCLYLSKMAGKNRVTFHDQDIAGD</sequence>
<dbReference type="SUPFAM" id="SSF55073">
    <property type="entry name" value="Nucleotide cyclase"/>
    <property type="match status" value="1"/>
</dbReference>
<dbReference type="RefSeq" id="WP_018976163.1">
    <property type="nucleotide sequence ID" value="NZ_BMLN01000006.1"/>
</dbReference>
<dbReference type="NCBIfam" id="TIGR00254">
    <property type="entry name" value="GGDEF"/>
    <property type="match status" value="1"/>
</dbReference>
<keyword evidence="4 6" id="KW-1133">Transmembrane helix</keyword>
<dbReference type="Proteomes" id="UP000606653">
    <property type="component" value="Unassembled WGS sequence"/>
</dbReference>
<comment type="subcellular location">
    <subcellularLocation>
        <location evidence="1">Cell membrane</location>
        <topology evidence="1">Multi-pass membrane protein</topology>
    </subcellularLocation>
</comment>
<organism evidence="8 9">
    <name type="scientific">Saccharibacillus kuerlensis</name>
    <dbReference type="NCBI Taxonomy" id="459527"/>
    <lineage>
        <taxon>Bacteria</taxon>
        <taxon>Bacillati</taxon>
        <taxon>Bacillota</taxon>
        <taxon>Bacilli</taxon>
        <taxon>Bacillales</taxon>
        <taxon>Paenibacillaceae</taxon>
        <taxon>Saccharibacillus</taxon>
    </lineage>
</organism>
<dbReference type="Pfam" id="PF02743">
    <property type="entry name" value="dCache_1"/>
    <property type="match status" value="1"/>
</dbReference>
<dbReference type="Gene3D" id="3.30.450.20">
    <property type="entry name" value="PAS domain"/>
    <property type="match status" value="1"/>
</dbReference>
<dbReference type="CDD" id="cd12914">
    <property type="entry name" value="PDC1_DGC_like"/>
    <property type="match status" value="1"/>
</dbReference>
<dbReference type="EMBL" id="BMLN01000006">
    <property type="protein sequence ID" value="GGO01301.1"/>
    <property type="molecule type" value="Genomic_DNA"/>
</dbReference>
<name>A0ABQ2L3N8_9BACL</name>
<dbReference type="InterPro" id="IPR000160">
    <property type="entry name" value="GGDEF_dom"/>
</dbReference>
<keyword evidence="3 6" id="KW-0812">Transmembrane</keyword>
<comment type="caution">
    <text evidence="8">The sequence shown here is derived from an EMBL/GenBank/DDBJ whole genome shotgun (WGS) entry which is preliminary data.</text>
</comment>
<evidence type="ECO:0000256" key="3">
    <source>
        <dbReference type="ARBA" id="ARBA00022692"/>
    </source>
</evidence>
<keyword evidence="2" id="KW-1003">Cell membrane</keyword>
<dbReference type="InterPro" id="IPR029787">
    <property type="entry name" value="Nucleotide_cyclase"/>
</dbReference>
<reference evidence="9" key="1">
    <citation type="journal article" date="2019" name="Int. J. Syst. Evol. Microbiol.">
        <title>The Global Catalogue of Microorganisms (GCM) 10K type strain sequencing project: providing services to taxonomists for standard genome sequencing and annotation.</title>
        <authorList>
            <consortium name="The Broad Institute Genomics Platform"/>
            <consortium name="The Broad Institute Genome Sequencing Center for Infectious Disease"/>
            <person name="Wu L."/>
            <person name="Ma J."/>
        </authorList>
    </citation>
    <scope>NUCLEOTIDE SEQUENCE [LARGE SCALE GENOMIC DNA]</scope>
    <source>
        <strain evidence="9">CGMCC 1.6964</strain>
    </source>
</reference>
<proteinExistence type="predicted"/>
<feature type="transmembrane region" description="Helical" evidence="6">
    <location>
        <begin position="295"/>
        <end position="317"/>
    </location>
</feature>
<evidence type="ECO:0000313" key="8">
    <source>
        <dbReference type="EMBL" id="GGO01301.1"/>
    </source>
</evidence>
<evidence type="ECO:0000256" key="5">
    <source>
        <dbReference type="ARBA" id="ARBA00023136"/>
    </source>
</evidence>
<accession>A0ABQ2L3N8</accession>
<protein>
    <submittedName>
        <fullName evidence="8">Diguanylate cyclase</fullName>
    </submittedName>
</protein>
<evidence type="ECO:0000256" key="2">
    <source>
        <dbReference type="ARBA" id="ARBA00022475"/>
    </source>
</evidence>
<gene>
    <name evidence="8" type="ORF">GCM10010969_23490</name>
</gene>
<dbReference type="PANTHER" id="PTHR46663:SF2">
    <property type="entry name" value="GGDEF DOMAIN-CONTAINING PROTEIN"/>
    <property type="match status" value="1"/>
</dbReference>
<dbReference type="InterPro" id="IPR043128">
    <property type="entry name" value="Rev_trsase/Diguanyl_cyclase"/>
</dbReference>
<dbReference type="Gene3D" id="6.10.340.10">
    <property type="match status" value="1"/>
</dbReference>
<dbReference type="SMART" id="SM00267">
    <property type="entry name" value="GGDEF"/>
    <property type="match status" value="1"/>
</dbReference>
<keyword evidence="5 6" id="KW-0472">Membrane</keyword>